<proteinExistence type="predicted"/>
<evidence type="ECO:0000256" key="1">
    <source>
        <dbReference type="SAM" id="SignalP"/>
    </source>
</evidence>
<dbReference type="EMBL" id="JAAVJB010000171">
    <property type="protein sequence ID" value="NJP68112.1"/>
    <property type="molecule type" value="Genomic_DNA"/>
</dbReference>
<protein>
    <submittedName>
        <fullName evidence="3">DUF4097 domain-containing protein</fullName>
    </submittedName>
</protein>
<feature type="domain" description="DUF4097" evidence="2">
    <location>
        <begin position="150"/>
        <end position="274"/>
    </location>
</feature>
<name>A0ABX1AV11_9ACTN</name>
<dbReference type="Proteomes" id="UP000746503">
    <property type="component" value="Unassembled WGS sequence"/>
</dbReference>
<dbReference type="Pfam" id="PF13349">
    <property type="entry name" value="DUF4097"/>
    <property type="match status" value="1"/>
</dbReference>
<dbReference type="RefSeq" id="WP_167934620.1">
    <property type="nucleotide sequence ID" value="NZ_JAAVJB010000171.1"/>
</dbReference>
<keyword evidence="4" id="KW-1185">Reference proteome</keyword>
<feature type="chain" id="PRO_5046561032" evidence="1">
    <location>
        <begin position="36"/>
        <end position="288"/>
    </location>
</feature>
<sequence length="288" mass="30075">MATPARRTAPRLMFCVGGFLLVGLAVSSCSGGEPAASPPWDEGRTTFAVDTGGLRIDAHDGDVHLVVDDSLDGQVRVSGHPAPDGDTDEDGWYAHGENGDAAAGSDLWDVDGEGRHLTLREDCGEEGRPVCARRHEIAVPADLPVRLEGHNGTVTASGLAGALDLTTLDGPIDVSHVSGPLTLRSHNGTITATDVTAEEIRLDSHDGTITLAAGLPPRLLEAATHNGAVRLDLPEDAAYLVGTDTHQGPLDIDVETGGDEHRVDVRTHDGEITLRGVPSDRETPQGDA</sequence>
<evidence type="ECO:0000259" key="2">
    <source>
        <dbReference type="Pfam" id="PF13349"/>
    </source>
</evidence>
<comment type="caution">
    <text evidence="3">The sequence shown here is derived from an EMBL/GenBank/DDBJ whole genome shotgun (WGS) entry which is preliminary data.</text>
</comment>
<evidence type="ECO:0000313" key="3">
    <source>
        <dbReference type="EMBL" id="NJP68112.1"/>
    </source>
</evidence>
<accession>A0ABX1AV11</accession>
<reference evidence="3 4" key="1">
    <citation type="submission" date="2020-03" db="EMBL/GenBank/DDBJ databases">
        <title>Draft genome of Streptomyces sp. ventii, isolated from the Axial Seamount in the Pacific Ocean, and resequencing of the two type strains Streptomyces lonarensis strain NCL 716 and Streptomyces bohaiensis strain 11A07.</title>
        <authorList>
            <person name="Loughran R.M."/>
            <person name="Pfannmuller K.M."/>
            <person name="Wasson B.J."/>
            <person name="Deadmond M.C."/>
            <person name="Paddock B.E."/>
            <person name="Koyack M.J."/>
            <person name="Gallegos D.A."/>
            <person name="Mitchell E.A."/>
            <person name="Ushijima B."/>
            <person name="Saw J.H."/>
            <person name="Mcphail K.L."/>
            <person name="Videau P."/>
        </authorList>
    </citation>
    <scope>NUCLEOTIDE SEQUENCE [LARGE SCALE GENOMIC DNA]</scope>
    <source>
        <strain evidence="4">5675061</strain>
    </source>
</reference>
<evidence type="ECO:0000313" key="4">
    <source>
        <dbReference type="Proteomes" id="UP000746503"/>
    </source>
</evidence>
<feature type="signal peptide" evidence="1">
    <location>
        <begin position="1"/>
        <end position="35"/>
    </location>
</feature>
<dbReference type="PROSITE" id="PS51257">
    <property type="entry name" value="PROKAR_LIPOPROTEIN"/>
    <property type="match status" value="1"/>
</dbReference>
<organism evidence="3 4">
    <name type="scientific">Streptomyces spiramenti</name>
    <dbReference type="NCBI Taxonomy" id="2720606"/>
    <lineage>
        <taxon>Bacteria</taxon>
        <taxon>Bacillati</taxon>
        <taxon>Actinomycetota</taxon>
        <taxon>Actinomycetes</taxon>
        <taxon>Kitasatosporales</taxon>
        <taxon>Streptomycetaceae</taxon>
        <taxon>Streptomyces</taxon>
    </lineage>
</organism>
<gene>
    <name evidence="3" type="ORF">HCJ92_17850</name>
</gene>
<dbReference type="InterPro" id="IPR025164">
    <property type="entry name" value="Toastrack_DUF4097"/>
</dbReference>
<keyword evidence="1" id="KW-0732">Signal</keyword>